<dbReference type="PANTHER" id="PTHR37534:SF46">
    <property type="entry name" value="ZN(II)2CYS6 TRANSCRIPTION FACTOR (EUROFUNG)"/>
    <property type="match status" value="1"/>
</dbReference>
<comment type="caution">
    <text evidence="4">The sequence shown here is derived from an EMBL/GenBank/DDBJ whole genome shotgun (WGS) entry which is preliminary data.</text>
</comment>
<dbReference type="Pfam" id="PF00172">
    <property type="entry name" value="Zn_clus"/>
    <property type="match status" value="1"/>
</dbReference>
<protein>
    <recommendedName>
        <fullName evidence="3">Zn(2)-C6 fungal-type domain-containing protein</fullName>
    </recommendedName>
</protein>
<evidence type="ECO:0000256" key="1">
    <source>
        <dbReference type="ARBA" id="ARBA00004123"/>
    </source>
</evidence>
<name>A0A8H3E9F0_9AGAM</name>
<dbReference type="GO" id="GO:0005634">
    <property type="term" value="C:nucleus"/>
    <property type="evidence" value="ECO:0007669"/>
    <property type="project" value="UniProtKB-SubCell"/>
</dbReference>
<evidence type="ECO:0000313" key="5">
    <source>
        <dbReference type="Proteomes" id="UP000663827"/>
    </source>
</evidence>
<evidence type="ECO:0000256" key="2">
    <source>
        <dbReference type="ARBA" id="ARBA00023242"/>
    </source>
</evidence>
<dbReference type="PROSITE" id="PS00463">
    <property type="entry name" value="ZN2_CY6_FUNGAL_1"/>
    <property type="match status" value="1"/>
</dbReference>
<feature type="domain" description="Zn(2)-C6 fungal-type" evidence="3">
    <location>
        <begin position="13"/>
        <end position="41"/>
    </location>
</feature>
<dbReference type="GO" id="GO:0008270">
    <property type="term" value="F:zinc ion binding"/>
    <property type="evidence" value="ECO:0007669"/>
    <property type="project" value="InterPro"/>
</dbReference>
<dbReference type="EMBL" id="CAJNJQ010004599">
    <property type="protein sequence ID" value="CAE7212355.1"/>
    <property type="molecule type" value="Genomic_DNA"/>
</dbReference>
<comment type="subcellular location">
    <subcellularLocation>
        <location evidence="1">Nucleus</location>
    </subcellularLocation>
</comment>
<gene>
    <name evidence="4" type="ORF">RDB_LOCUS154246</name>
</gene>
<proteinExistence type="predicted"/>
<reference evidence="4" key="1">
    <citation type="submission" date="2021-01" db="EMBL/GenBank/DDBJ databases">
        <authorList>
            <person name="Kaushik A."/>
        </authorList>
    </citation>
    <scope>NUCLEOTIDE SEQUENCE</scope>
    <source>
        <strain evidence="4">AG5</strain>
    </source>
</reference>
<dbReference type="InterPro" id="IPR001138">
    <property type="entry name" value="Zn2Cys6_DnaBD"/>
</dbReference>
<dbReference type="InterPro" id="IPR036864">
    <property type="entry name" value="Zn2-C6_fun-type_DNA-bd_sf"/>
</dbReference>
<dbReference type="Pfam" id="PF11951">
    <property type="entry name" value="Fungal_trans_2"/>
    <property type="match status" value="1"/>
</dbReference>
<dbReference type="GO" id="GO:0000981">
    <property type="term" value="F:DNA-binding transcription factor activity, RNA polymerase II-specific"/>
    <property type="evidence" value="ECO:0007669"/>
    <property type="project" value="InterPro"/>
</dbReference>
<organism evidence="4 5">
    <name type="scientific">Rhizoctonia solani</name>
    <dbReference type="NCBI Taxonomy" id="456999"/>
    <lineage>
        <taxon>Eukaryota</taxon>
        <taxon>Fungi</taxon>
        <taxon>Dikarya</taxon>
        <taxon>Basidiomycota</taxon>
        <taxon>Agaricomycotina</taxon>
        <taxon>Agaricomycetes</taxon>
        <taxon>Cantharellales</taxon>
        <taxon>Ceratobasidiaceae</taxon>
        <taxon>Rhizoctonia</taxon>
    </lineage>
</organism>
<evidence type="ECO:0000313" key="4">
    <source>
        <dbReference type="EMBL" id="CAE7212355.1"/>
    </source>
</evidence>
<dbReference type="SMART" id="SM00066">
    <property type="entry name" value="GAL4"/>
    <property type="match status" value="1"/>
</dbReference>
<dbReference type="Gene3D" id="4.10.240.10">
    <property type="entry name" value="Zn(2)-C6 fungal-type DNA-binding domain"/>
    <property type="match status" value="1"/>
</dbReference>
<keyword evidence="2" id="KW-0539">Nucleus</keyword>
<dbReference type="PROSITE" id="PS50048">
    <property type="entry name" value="ZN2_CY6_FUNGAL_2"/>
    <property type="match status" value="1"/>
</dbReference>
<evidence type="ECO:0000259" key="3">
    <source>
        <dbReference type="PROSITE" id="PS50048"/>
    </source>
</evidence>
<dbReference type="CDD" id="cd00067">
    <property type="entry name" value="GAL4"/>
    <property type="match status" value="1"/>
</dbReference>
<dbReference type="AlphaFoldDB" id="A0A8H3E9F0"/>
<dbReference type="Proteomes" id="UP000663827">
    <property type="component" value="Unassembled WGS sequence"/>
</dbReference>
<accession>A0A8H3E9F0</accession>
<dbReference type="SUPFAM" id="SSF57701">
    <property type="entry name" value="Zn2/Cys6 DNA-binding domain"/>
    <property type="match status" value="1"/>
</dbReference>
<dbReference type="InterPro" id="IPR021858">
    <property type="entry name" value="Fun_TF"/>
</dbReference>
<dbReference type="PANTHER" id="PTHR37534">
    <property type="entry name" value="TRANSCRIPTIONAL ACTIVATOR PROTEIN UGA3"/>
    <property type="match status" value="1"/>
</dbReference>
<sequence>MTPKHRPGPLGKSCLTCKQRHKKCDQRQPICSRCEDGQFECLGYNHNNKAKMEPTQPKTVILTEATRNGGPRPSTYLAGVGNEPPSGHLGEPLVSGEWFQGPPTAPLSPNSCANFDLNDQNINLGCTSNNKFALANPQKGRVQDYVCLSTIRSTLKATEGPMSILRKIVSLQMQLPHSPSDPLKNFLNSQWSLEYILAHSDQARDHWYFKPINYKQQRPQEDTILRLRTSNFARWISLLGIALTDAFFTGDMSQSSLYDLWLVRTEDAVKRELTRDLPPRETQQHLSDLVHIVLLKTMMIRSSNSYQMLQSITPTFLQVVYSNPKLWPIGSDFAYVSLSHILASKACDLAIFTFMDCTCAMAFGLPQHVEYDTTICPQPNSSPAIQWAYGSPVEFQAVLIDINACRDRSPTARDWREIERWLLTWQSRPGEQTFTDSWMMVSWYAVQESWRLALLAYLYMAVCNAPSDDSRIQSCIKQTIQVVGTIRNQRSSDAHVSLFIQYLIIGICARSEAHRGVVRDKLLAPVGTKLWLMRASDFVPVLDHLWHGAGAGGQPVKWNDYMRSREAMLPVIMV</sequence>